<evidence type="ECO:0000313" key="3">
    <source>
        <dbReference type="Proteomes" id="UP000463951"/>
    </source>
</evidence>
<evidence type="ECO:0000256" key="1">
    <source>
        <dbReference type="SAM" id="MobiDB-lite"/>
    </source>
</evidence>
<dbReference type="AlphaFoldDB" id="A0A499UPP9"/>
<accession>A0A499UPP9</accession>
<name>A0A499UPP9_9ACTN</name>
<proteinExistence type="predicted"/>
<evidence type="ECO:0000313" key="2">
    <source>
        <dbReference type="EMBL" id="BBJ43874.1"/>
    </source>
</evidence>
<dbReference type="EMBL" id="AP019620">
    <property type="protein sequence ID" value="BBJ43874.1"/>
    <property type="molecule type" value="Genomic_DNA"/>
</dbReference>
<reference evidence="2 3" key="1">
    <citation type="journal article" date="2020" name="Int. J. Syst. Evol. Microbiol.">
        <title>Reclassification of Streptomyces castelarensis and Streptomyces sporoclivatus as later heterotypic synonyms of Streptomyces antimycoticus.</title>
        <authorList>
            <person name="Komaki H."/>
            <person name="Tamura T."/>
        </authorList>
    </citation>
    <scope>NUCLEOTIDE SEQUENCE [LARGE SCALE GENOMIC DNA]</scope>
    <source>
        <strain evidence="2 3">NBRC 100767</strain>
    </source>
</reference>
<organism evidence="2 3">
    <name type="scientific">Streptomyces antimycoticus</name>
    <dbReference type="NCBI Taxonomy" id="68175"/>
    <lineage>
        <taxon>Bacteria</taxon>
        <taxon>Bacillati</taxon>
        <taxon>Actinomycetota</taxon>
        <taxon>Actinomycetes</taxon>
        <taxon>Kitasatosporales</taxon>
        <taxon>Streptomycetaceae</taxon>
        <taxon>Streptomyces</taxon>
        <taxon>Streptomyces violaceusniger group</taxon>
    </lineage>
</organism>
<protein>
    <submittedName>
        <fullName evidence="2">Uncharacterized protein</fullName>
    </submittedName>
</protein>
<sequence length="67" mass="6725">MANSTPAQTAEATTAPPNPHSQPLPPPPGPVGGGPGGMPIGPYPPPRGMDGIVGWAYVYGWCCGVWG</sequence>
<dbReference type="Proteomes" id="UP000463951">
    <property type="component" value="Chromosome"/>
</dbReference>
<feature type="region of interest" description="Disordered" evidence="1">
    <location>
        <begin position="1"/>
        <end position="45"/>
    </location>
</feature>
<feature type="compositionally biased region" description="Pro residues" evidence="1">
    <location>
        <begin position="16"/>
        <end position="30"/>
    </location>
</feature>
<gene>
    <name evidence="2" type="ORF">SSPO_065920</name>
</gene>
<feature type="compositionally biased region" description="Low complexity" evidence="1">
    <location>
        <begin position="1"/>
        <end position="15"/>
    </location>
</feature>